<dbReference type="InterPro" id="IPR009057">
    <property type="entry name" value="Homeodomain-like_sf"/>
</dbReference>
<reference evidence="5 6" key="1">
    <citation type="submission" date="2019-02" db="EMBL/GenBank/DDBJ databases">
        <title>Sequencing the genomes of 1000 actinobacteria strains.</title>
        <authorList>
            <person name="Klenk H.-P."/>
        </authorList>
    </citation>
    <scope>NUCLEOTIDE SEQUENCE [LARGE SCALE GENOMIC DNA]</scope>
    <source>
        <strain evidence="5 6">DSM 45779</strain>
    </source>
</reference>
<feature type="region of interest" description="Disordered" evidence="3">
    <location>
        <begin position="1"/>
        <end position="22"/>
    </location>
</feature>
<dbReference type="PANTHER" id="PTHR30055">
    <property type="entry name" value="HTH-TYPE TRANSCRIPTIONAL REGULATOR RUTR"/>
    <property type="match status" value="1"/>
</dbReference>
<gene>
    <name evidence="5" type="ORF">EV383_4229</name>
</gene>
<keyword evidence="1 2" id="KW-0238">DNA-binding</keyword>
<evidence type="ECO:0000259" key="4">
    <source>
        <dbReference type="PROSITE" id="PS50977"/>
    </source>
</evidence>
<dbReference type="PROSITE" id="PS50977">
    <property type="entry name" value="HTH_TETR_2"/>
    <property type="match status" value="2"/>
</dbReference>
<evidence type="ECO:0000256" key="1">
    <source>
        <dbReference type="ARBA" id="ARBA00023125"/>
    </source>
</evidence>
<protein>
    <submittedName>
        <fullName evidence="5">TetR family transcriptional regulator</fullName>
    </submittedName>
</protein>
<evidence type="ECO:0000313" key="6">
    <source>
        <dbReference type="Proteomes" id="UP000291591"/>
    </source>
</evidence>
<organism evidence="5 6">
    <name type="scientific">Pseudonocardia sediminis</name>
    <dbReference type="NCBI Taxonomy" id="1397368"/>
    <lineage>
        <taxon>Bacteria</taxon>
        <taxon>Bacillati</taxon>
        <taxon>Actinomycetota</taxon>
        <taxon>Actinomycetes</taxon>
        <taxon>Pseudonocardiales</taxon>
        <taxon>Pseudonocardiaceae</taxon>
        <taxon>Pseudonocardia</taxon>
    </lineage>
</organism>
<sequence length="399" mass="44003">MSTATARPAGDGRARRPKSRRADIGEAASDLFAARGFHSVRMDDIARASGITARALYRHYTNKQALLAHVVHSDQARLVDVLTLLGENPPPDPEAGLRALIDAALQSRRLSLLWQREARHLGTDDYVAVRARTRWIADRVAAIIIAPARPDLDPFLSELRSWAVVGLVTSPGHFDTSLSRTRLAELLLQAGLRIVAGTPVEGPRHDRQPPVDRAPTARRELLIRSAAHAFRRHGYGGVGIDEIGREAGVVGPALYRYFDTKADLLVAVVTRFDEWLALETARALRRPVPDGRVIHELVDGYVRLNAQETDVASVSVTEPLYLPADVGERHDRLAGDHAGEWSRWLRLTRPDLSDPEVAALVHAARTTIDGIVRIPHLQNERRLQPELARLADDILGVSP</sequence>
<feature type="domain" description="HTH tetR-type" evidence="4">
    <location>
        <begin position="216"/>
        <end position="276"/>
    </location>
</feature>
<dbReference type="AlphaFoldDB" id="A0A4Q7UZB1"/>
<evidence type="ECO:0000256" key="2">
    <source>
        <dbReference type="PROSITE-ProRule" id="PRU00335"/>
    </source>
</evidence>
<accession>A0A4Q7UZB1</accession>
<proteinExistence type="predicted"/>
<dbReference type="GO" id="GO:0000976">
    <property type="term" value="F:transcription cis-regulatory region binding"/>
    <property type="evidence" value="ECO:0007669"/>
    <property type="project" value="TreeGrafter"/>
</dbReference>
<feature type="DNA-binding region" description="H-T-H motif" evidence="2">
    <location>
        <begin position="41"/>
        <end position="60"/>
    </location>
</feature>
<feature type="DNA-binding region" description="H-T-H motif" evidence="2">
    <location>
        <begin position="239"/>
        <end position="258"/>
    </location>
</feature>
<feature type="domain" description="HTH tetR-type" evidence="4">
    <location>
        <begin position="18"/>
        <end position="78"/>
    </location>
</feature>
<evidence type="ECO:0000256" key="3">
    <source>
        <dbReference type="SAM" id="MobiDB-lite"/>
    </source>
</evidence>
<dbReference type="GO" id="GO:0003700">
    <property type="term" value="F:DNA-binding transcription factor activity"/>
    <property type="evidence" value="ECO:0007669"/>
    <property type="project" value="TreeGrafter"/>
</dbReference>
<name>A0A4Q7UZB1_PSEST</name>
<dbReference type="EMBL" id="SHKL01000001">
    <property type="protein sequence ID" value="RZT87316.1"/>
    <property type="molecule type" value="Genomic_DNA"/>
</dbReference>
<dbReference type="RefSeq" id="WP_165438427.1">
    <property type="nucleotide sequence ID" value="NZ_SHKL01000001.1"/>
</dbReference>
<dbReference type="SUPFAM" id="SSF46689">
    <property type="entry name" value="Homeodomain-like"/>
    <property type="match status" value="2"/>
</dbReference>
<dbReference type="InterPro" id="IPR001647">
    <property type="entry name" value="HTH_TetR"/>
</dbReference>
<comment type="caution">
    <text evidence="5">The sequence shown here is derived from an EMBL/GenBank/DDBJ whole genome shotgun (WGS) entry which is preliminary data.</text>
</comment>
<dbReference type="InterPro" id="IPR050109">
    <property type="entry name" value="HTH-type_TetR-like_transc_reg"/>
</dbReference>
<dbReference type="Proteomes" id="UP000291591">
    <property type="component" value="Unassembled WGS sequence"/>
</dbReference>
<feature type="compositionally biased region" description="Basic and acidic residues" evidence="3">
    <location>
        <begin position="10"/>
        <end position="22"/>
    </location>
</feature>
<dbReference type="PRINTS" id="PR00455">
    <property type="entry name" value="HTHTETR"/>
</dbReference>
<dbReference type="Pfam" id="PF00440">
    <property type="entry name" value="TetR_N"/>
    <property type="match status" value="2"/>
</dbReference>
<dbReference type="PANTHER" id="PTHR30055:SF237">
    <property type="entry name" value="TRANSCRIPTIONAL REPRESSOR MCE3R"/>
    <property type="match status" value="1"/>
</dbReference>
<dbReference type="Gene3D" id="1.10.10.60">
    <property type="entry name" value="Homeodomain-like"/>
    <property type="match status" value="2"/>
</dbReference>
<evidence type="ECO:0000313" key="5">
    <source>
        <dbReference type="EMBL" id="RZT87316.1"/>
    </source>
</evidence>
<dbReference type="Gene3D" id="1.10.357.10">
    <property type="entry name" value="Tetracycline Repressor, domain 2"/>
    <property type="match status" value="2"/>
</dbReference>
<keyword evidence="6" id="KW-1185">Reference proteome</keyword>